<dbReference type="GeneID" id="18559992"/>
<dbReference type="Proteomes" id="UP000008726">
    <property type="component" value="Segment"/>
</dbReference>
<organism evidence="1 2">
    <name type="scientific">Aeromonas phage PX29</name>
    <dbReference type="NCBI Taxonomy" id="926067"/>
    <lineage>
        <taxon>Viruses</taxon>
        <taxon>Duplodnaviria</taxon>
        <taxon>Heunggongvirae</taxon>
        <taxon>Uroviricota</taxon>
        <taxon>Caudoviricetes</taxon>
        <taxon>Pantevenvirales</taxon>
        <taxon>Straboviridae</taxon>
        <taxon>Angelvirus</taxon>
        <taxon>Angelvirus px29</taxon>
    </lineage>
</organism>
<name>E5DQ01_9CAUD</name>
<dbReference type="RefSeq" id="YP_009011497.1">
    <property type="nucleotide sequence ID" value="NC_023688.1"/>
</dbReference>
<evidence type="ECO:0000313" key="1">
    <source>
        <dbReference type="EMBL" id="ADQ52787.1"/>
    </source>
</evidence>
<gene>
    <name evidence="1" type="ORF">PX29p068</name>
</gene>
<dbReference type="OrthoDB" id="33879at10239"/>
<protein>
    <submittedName>
        <fullName evidence="1">Uncharacterized protein</fullName>
    </submittedName>
</protein>
<dbReference type="KEGG" id="vg:18559992"/>
<dbReference type="EMBL" id="GU396103">
    <property type="protein sequence ID" value="ADQ52787.1"/>
    <property type="molecule type" value="Genomic_DNA"/>
</dbReference>
<evidence type="ECO:0000313" key="2">
    <source>
        <dbReference type="Proteomes" id="UP000008726"/>
    </source>
</evidence>
<keyword evidence="2" id="KW-1185">Reference proteome</keyword>
<reference evidence="1 2" key="1">
    <citation type="journal article" date="2010" name="Virol. J.">
        <title>Genomes of the T4-related bacteriophages as windows on microbial genome evolution.</title>
        <authorList>
            <person name="Petrov V.M."/>
            <person name="Ratnayaka S."/>
            <person name="Nolan J.M."/>
            <person name="Miller E.S."/>
            <person name="Karam J.D."/>
        </authorList>
    </citation>
    <scope>NUCLEOTIDE SEQUENCE [LARGE SCALE GENOMIC DNA]</scope>
</reference>
<accession>E5DQ01</accession>
<proteinExistence type="predicted"/>
<sequence length="101" mass="11566">MTTKQELQIVVKQLLEKLSYSYHNVVVSSTEFGNRFKLEVWISDHVQAQAIADIFVKQTNFRCISTASYKKRMCDKVSTIFGSDVEMIQAIQAWNAKVTVC</sequence>